<reference evidence="1 2" key="2">
    <citation type="journal article" date="2022" name="Mol. Ecol. Resour.">
        <title>The genomes of chicory, endive, great burdock and yacon provide insights into Asteraceae paleo-polyploidization history and plant inulin production.</title>
        <authorList>
            <person name="Fan W."/>
            <person name="Wang S."/>
            <person name="Wang H."/>
            <person name="Wang A."/>
            <person name="Jiang F."/>
            <person name="Liu H."/>
            <person name="Zhao H."/>
            <person name="Xu D."/>
            <person name="Zhang Y."/>
        </authorList>
    </citation>
    <scope>NUCLEOTIDE SEQUENCE [LARGE SCALE GENOMIC DNA]</scope>
    <source>
        <strain evidence="2">cv. Niubang</strain>
    </source>
</reference>
<evidence type="ECO:0000313" key="1">
    <source>
        <dbReference type="EMBL" id="KAI3693225.1"/>
    </source>
</evidence>
<name>A0ACB8Z7E9_ARCLA</name>
<comment type="caution">
    <text evidence="1">The sequence shown here is derived from an EMBL/GenBank/DDBJ whole genome shotgun (WGS) entry which is preliminary data.</text>
</comment>
<organism evidence="1 2">
    <name type="scientific">Arctium lappa</name>
    <name type="common">Greater burdock</name>
    <name type="synonym">Lappa major</name>
    <dbReference type="NCBI Taxonomy" id="4217"/>
    <lineage>
        <taxon>Eukaryota</taxon>
        <taxon>Viridiplantae</taxon>
        <taxon>Streptophyta</taxon>
        <taxon>Embryophyta</taxon>
        <taxon>Tracheophyta</taxon>
        <taxon>Spermatophyta</taxon>
        <taxon>Magnoliopsida</taxon>
        <taxon>eudicotyledons</taxon>
        <taxon>Gunneridae</taxon>
        <taxon>Pentapetalae</taxon>
        <taxon>asterids</taxon>
        <taxon>campanulids</taxon>
        <taxon>Asterales</taxon>
        <taxon>Asteraceae</taxon>
        <taxon>Carduoideae</taxon>
        <taxon>Cardueae</taxon>
        <taxon>Arctiinae</taxon>
        <taxon>Arctium</taxon>
    </lineage>
</organism>
<gene>
    <name evidence="1" type="ORF">L6452_33056</name>
</gene>
<reference evidence="2" key="1">
    <citation type="journal article" date="2022" name="Mol. Ecol. Resour.">
        <title>The genomes of chicory, endive, great burdock and yacon provide insights into Asteraceae palaeo-polyploidization history and plant inulin production.</title>
        <authorList>
            <person name="Fan W."/>
            <person name="Wang S."/>
            <person name="Wang H."/>
            <person name="Wang A."/>
            <person name="Jiang F."/>
            <person name="Liu H."/>
            <person name="Zhao H."/>
            <person name="Xu D."/>
            <person name="Zhang Y."/>
        </authorList>
    </citation>
    <scope>NUCLEOTIDE SEQUENCE [LARGE SCALE GENOMIC DNA]</scope>
    <source>
        <strain evidence="2">cv. Niubang</strain>
    </source>
</reference>
<keyword evidence="2" id="KW-1185">Reference proteome</keyword>
<sequence>MEDEASAAASAASVLADDDEIEILQIRFVGDRSSTVEEDGGATVATAGDSGVRYEENSTGELIVSQFSEWGIEDHELWISLTRSIISIQKGITSQVRVEQELIAQVERGANVKENTKSILM</sequence>
<evidence type="ECO:0000313" key="2">
    <source>
        <dbReference type="Proteomes" id="UP001055879"/>
    </source>
</evidence>
<proteinExistence type="predicted"/>
<dbReference type="EMBL" id="CM042057">
    <property type="protein sequence ID" value="KAI3693225.1"/>
    <property type="molecule type" value="Genomic_DNA"/>
</dbReference>
<dbReference type="Proteomes" id="UP001055879">
    <property type="component" value="Linkage Group LG11"/>
</dbReference>
<accession>A0ACB8Z7E9</accession>
<protein>
    <submittedName>
        <fullName evidence="1">Uncharacterized protein</fullName>
    </submittedName>
</protein>